<sequence length="839" mass="85134">MAGVTFRRLFVANLVMAMICPLAGAVGVAVAEAPVVAGPVLDGGRRVAVAGPLTIDGHGWGHGIGLSQWGALGYAINSSWSAAQILDHYYGGTVASTAPNIDITVRLTLLDGLQTAVVHDKGTIVINGFAPPAGQPVVWRSLVAREISEGHYRVWGRNDTTACPGTSLDLDNSANGWTVVIPDQATSVTFRPQADTSASTDVGDLLGLCEPTTGRVRYYRGAIRAINSSLGANRTVSQVPLEQYLRSVVGGEVSYGWAAMGQGKGAQALQAQAVAARSYGLAENKDTYARTCDNICQTYRGAAYRPSVGSPLVAQEFGPTDAAVAATAGVVRRYGSESGAVAYTMFSSSSGGFTAANTLGFTPVVDDGDAVAGNNAHSWTVTLDPSTIQAAWPSIGTFSGLQVTSRDGGGEWGGRVATITVSGSAGSVNLSGSAFRLAVGLKSALFQIRGAETPPPPPPPADPCSGRYPSTVPGAGANSVASRFTALTPIRLIDTRSGFGTAAVPLAGGCTLTIQPGVPADATAVVVNVTSVGAQVNGFLTAYPCGAARPLASIVPSVAGRIVPGTAVVPLSADGTFCVFSSTSTDLVVDLTGVYQIGGGQAFQPINPVRSFDSRSGPVLPIGAVVRVQIAGRQGVPAGATAAAVTVHSTDALGPGFVTIWPCGVTRPTTSILNATTGSAVTNHAQVGLDGYGGVCLFASNAMHLVLDLSGWFGPTASTVFHAVTPQRVLDTRAAVGLSGAFAANQNRAVTVIGAGSVPGSGVAAVAAEITETGATQAGYITVHPCMAAVPNLSMVRNFANSVAATTVAGIVDGFGRWCLKPNVAMDMVIDVSGWYGAS</sequence>
<dbReference type="AlphaFoldDB" id="A0A6J7EQB4"/>
<evidence type="ECO:0000313" key="2">
    <source>
        <dbReference type="EMBL" id="CAB4883365.1"/>
    </source>
</evidence>
<accession>A0A6J7EQB4</accession>
<dbReference type="Pfam" id="PF08486">
    <property type="entry name" value="SpoIID"/>
    <property type="match status" value="1"/>
</dbReference>
<protein>
    <submittedName>
        <fullName evidence="2">Unannotated protein</fullName>
    </submittedName>
</protein>
<evidence type="ECO:0000259" key="1">
    <source>
        <dbReference type="Pfam" id="PF08486"/>
    </source>
</evidence>
<organism evidence="2">
    <name type="scientific">freshwater metagenome</name>
    <dbReference type="NCBI Taxonomy" id="449393"/>
    <lineage>
        <taxon>unclassified sequences</taxon>
        <taxon>metagenomes</taxon>
        <taxon>ecological metagenomes</taxon>
    </lineage>
</organism>
<feature type="domain" description="Sporulation stage II protein D amidase enhancer LytB N-terminal" evidence="1">
    <location>
        <begin position="234"/>
        <end position="334"/>
    </location>
</feature>
<gene>
    <name evidence="2" type="ORF">UFOPK3376_01784</name>
</gene>
<proteinExistence type="predicted"/>
<reference evidence="2" key="1">
    <citation type="submission" date="2020-05" db="EMBL/GenBank/DDBJ databases">
        <authorList>
            <person name="Chiriac C."/>
            <person name="Salcher M."/>
            <person name="Ghai R."/>
            <person name="Kavagutti S V."/>
        </authorList>
    </citation>
    <scope>NUCLEOTIDE SEQUENCE</scope>
</reference>
<dbReference type="EMBL" id="CAFBLP010000044">
    <property type="protein sequence ID" value="CAB4883365.1"/>
    <property type="molecule type" value="Genomic_DNA"/>
</dbReference>
<dbReference type="InterPro" id="IPR013693">
    <property type="entry name" value="SpoIID/LytB_N"/>
</dbReference>
<name>A0A6J7EQB4_9ZZZZ</name>